<protein>
    <recommendedName>
        <fullName evidence="5">ATP-dependent RNA helicase Ski2/MTR4 C-terminal domain-containing protein</fullName>
    </recommendedName>
</protein>
<comment type="caution">
    <text evidence="6">The sequence shown here is derived from an EMBL/GenBank/DDBJ whole genome shotgun (WGS) entry which is preliminary data.</text>
</comment>
<feature type="non-terminal residue" evidence="6">
    <location>
        <position position="303"/>
    </location>
</feature>
<dbReference type="Proteomes" id="UP001054857">
    <property type="component" value="Unassembled WGS sequence"/>
</dbReference>
<dbReference type="AlphaFoldDB" id="A0AAD3HNF4"/>
<sequence>PVSLSCLAQLHSLRISVPPDLRPEEARRAVMVQVGELLRRHGEAGLPRLDPLEDMDLRDPQLPEIVGRIEALEAQLSRNPVFRAEKDATKLAPYLRRAALAARAEELRGQMRTSQLSAFREEAGCRMAVLRRLGHIDEEGVVTLKGRAACEIDTADELLAAELLLNGTFSRLEPAQLVALASCLVPVEKSAEAIKLTAQMAEPLAQLQAAARHIAEVSRECKLDLDPEEYVEGFKPALMDVMYAWSKGATFEQVCDMTDIFEGSLVRATRRLDELLGQLAAAAAAVGDMQLADKIRAATETIR</sequence>
<dbReference type="SMART" id="SM01142">
    <property type="entry name" value="DSHCT"/>
    <property type="match status" value="1"/>
</dbReference>
<dbReference type="Gene3D" id="1.10.3380.30">
    <property type="match status" value="1"/>
</dbReference>
<dbReference type="GO" id="GO:0005634">
    <property type="term" value="C:nucleus"/>
    <property type="evidence" value="ECO:0007669"/>
    <property type="project" value="TreeGrafter"/>
</dbReference>
<evidence type="ECO:0000256" key="2">
    <source>
        <dbReference type="ARBA" id="ARBA00022801"/>
    </source>
</evidence>
<dbReference type="Pfam" id="PF13234">
    <property type="entry name" value="MTR4_beta-barrel"/>
    <property type="match status" value="1"/>
</dbReference>
<evidence type="ECO:0000313" key="6">
    <source>
        <dbReference type="EMBL" id="GFR47001.1"/>
    </source>
</evidence>
<proteinExistence type="predicted"/>
<dbReference type="InterPro" id="IPR025696">
    <property type="entry name" value="Beta-barrel_MTR4"/>
</dbReference>
<dbReference type="GO" id="GO:0005524">
    <property type="term" value="F:ATP binding"/>
    <property type="evidence" value="ECO:0007669"/>
    <property type="project" value="UniProtKB-KW"/>
</dbReference>
<dbReference type="PANTHER" id="PTHR12131">
    <property type="entry name" value="ATP-DEPENDENT RNA AND DNA HELICASE"/>
    <property type="match status" value="1"/>
</dbReference>
<dbReference type="GO" id="GO:0004386">
    <property type="term" value="F:helicase activity"/>
    <property type="evidence" value="ECO:0007669"/>
    <property type="project" value="UniProtKB-KW"/>
</dbReference>
<name>A0AAD3HNF4_9CHLO</name>
<reference evidence="6 7" key="1">
    <citation type="journal article" date="2021" name="Sci. Rep.">
        <title>Genome sequencing of the multicellular alga Astrephomene provides insights into convergent evolution of germ-soma differentiation.</title>
        <authorList>
            <person name="Yamashita S."/>
            <person name="Yamamoto K."/>
            <person name="Matsuzaki R."/>
            <person name="Suzuki S."/>
            <person name="Yamaguchi H."/>
            <person name="Hirooka S."/>
            <person name="Minakuchi Y."/>
            <person name="Miyagishima S."/>
            <person name="Kawachi M."/>
            <person name="Toyoda A."/>
            <person name="Nozaki H."/>
        </authorList>
    </citation>
    <scope>NUCLEOTIDE SEQUENCE [LARGE SCALE GENOMIC DNA]</scope>
    <source>
        <strain evidence="6 7">NIES-4017</strain>
    </source>
</reference>
<organism evidence="6 7">
    <name type="scientific">Astrephomene gubernaculifera</name>
    <dbReference type="NCBI Taxonomy" id="47775"/>
    <lineage>
        <taxon>Eukaryota</taxon>
        <taxon>Viridiplantae</taxon>
        <taxon>Chlorophyta</taxon>
        <taxon>core chlorophytes</taxon>
        <taxon>Chlorophyceae</taxon>
        <taxon>CS clade</taxon>
        <taxon>Chlamydomonadales</taxon>
        <taxon>Astrephomenaceae</taxon>
        <taxon>Astrephomene</taxon>
    </lineage>
</organism>
<dbReference type="EMBL" id="BMAR01000016">
    <property type="protein sequence ID" value="GFR47001.1"/>
    <property type="molecule type" value="Genomic_DNA"/>
</dbReference>
<dbReference type="GO" id="GO:0016787">
    <property type="term" value="F:hydrolase activity"/>
    <property type="evidence" value="ECO:0007669"/>
    <property type="project" value="UniProtKB-KW"/>
</dbReference>
<keyword evidence="7" id="KW-1185">Reference proteome</keyword>
<dbReference type="Pfam" id="PF08148">
    <property type="entry name" value="DSHCT"/>
    <property type="match status" value="1"/>
</dbReference>
<evidence type="ECO:0000259" key="5">
    <source>
        <dbReference type="SMART" id="SM01142"/>
    </source>
</evidence>
<feature type="domain" description="ATP-dependent RNA helicase Ski2/MTR4 C-terminal" evidence="5">
    <location>
        <begin position="137"/>
        <end position="302"/>
    </location>
</feature>
<evidence type="ECO:0000256" key="1">
    <source>
        <dbReference type="ARBA" id="ARBA00022741"/>
    </source>
</evidence>
<keyword evidence="4" id="KW-0067">ATP-binding</keyword>
<evidence type="ECO:0000313" key="7">
    <source>
        <dbReference type="Proteomes" id="UP001054857"/>
    </source>
</evidence>
<keyword evidence="2" id="KW-0378">Hydrolase</keyword>
<dbReference type="PANTHER" id="PTHR12131:SF7">
    <property type="entry name" value="EXOSOME RNA HELICASE MTR4"/>
    <property type="match status" value="1"/>
</dbReference>
<evidence type="ECO:0000256" key="3">
    <source>
        <dbReference type="ARBA" id="ARBA00022806"/>
    </source>
</evidence>
<gene>
    <name evidence="6" type="ORF">Agub_g8684</name>
</gene>
<keyword evidence="3" id="KW-0347">Helicase</keyword>
<feature type="non-terminal residue" evidence="6">
    <location>
        <position position="1"/>
    </location>
</feature>
<dbReference type="InterPro" id="IPR012961">
    <property type="entry name" value="Ski2/MTR4_C"/>
</dbReference>
<dbReference type="GO" id="GO:0000460">
    <property type="term" value="P:maturation of 5.8S rRNA"/>
    <property type="evidence" value="ECO:0007669"/>
    <property type="project" value="TreeGrafter"/>
</dbReference>
<dbReference type="InterPro" id="IPR050699">
    <property type="entry name" value="RNA-DNA_Helicase"/>
</dbReference>
<keyword evidence="1" id="KW-0547">Nucleotide-binding</keyword>
<evidence type="ECO:0000256" key="4">
    <source>
        <dbReference type="ARBA" id="ARBA00022840"/>
    </source>
</evidence>
<dbReference type="Gene3D" id="2.40.30.300">
    <property type="match status" value="1"/>
</dbReference>
<accession>A0AAD3HNF4</accession>